<protein>
    <submittedName>
        <fullName evidence="1">Uncharacterized protein</fullName>
    </submittedName>
</protein>
<organism evidence="1 2">
    <name type="scientific">Shewanella algae</name>
    <dbReference type="NCBI Taxonomy" id="38313"/>
    <lineage>
        <taxon>Bacteria</taxon>
        <taxon>Pseudomonadati</taxon>
        <taxon>Pseudomonadota</taxon>
        <taxon>Gammaproteobacteria</taxon>
        <taxon>Alteromonadales</taxon>
        <taxon>Shewanellaceae</taxon>
        <taxon>Shewanella</taxon>
    </lineage>
</organism>
<sequence>MDLSILELGVEGKDLRVVIIGNGVVVQDYRQFVDDADCVIRFNLFDLGTGQTGSRTDVLFYTNTGGPARNGALKRKIRRLKNVDSIEEVWFPRSPRSRLQNLALKLSGQRKFMEYGNQLVSRNHLFNQRILYLGDKFCDLLWQKLTALGDAGDASMPSSGMYAIEHVLNSRRFRNATVYTLGFSHQGSGPHPWQLEAELCRQYTEQGRLKILSGDEPTVGFRPIQREIVAASQTA</sequence>
<proteinExistence type="predicted"/>
<dbReference type="InterPro" id="IPR038578">
    <property type="entry name" value="GT29-like_sf"/>
</dbReference>
<reference evidence="1 2" key="1">
    <citation type="submission" date="2018-06" db="EMBL/GenBank/DDBJ databases">
        <authorList>
            <consortium name="Pathogen Informatics"/>
            <person name="Doyle S."/>
        </authorList>
    </citation>
    <scope>NUCLEOTIDE SEQUENCE [LARGE SCALE GENOMIC DNA]</scope>
    <source>
        <strain evidence="1 2">NCTC10738</strain>
    </source>
</reference>
<dbReference type="RefSeq" id="WP_044733427.1">
    <property type="nucleotide sequence ID" value="NZ_AP024610.1"/>
</dbReference>
<dbReference type="Gene3D" id="3.90.1480.20">
    <property type="entry name" value="Glycosyl transferase family 29"/>
    <property type="match status" value="1"/>
</dbReference>
<dbReference type="Proteomes" id="UP000254069">
    <property type="component" value="Unassembled WGS sequence"/>
</dbReference>
<evidence type="ECO:0000313" key="1">
    <source>
        <dbReference type="EMBL" id="SUI65713.1"/>
    </source>
</evidence>
<dbReference type="AlphaFoldDB" id="A0A379ZNR4"/>
<evidence type="ECO:0000313" key="2">
    <source>
        <dbReference type="Proteomes" id="UP000254069"/>
    </source>
</evidence>
<dbReference type="EMBL" id="UGYO01000001">
    <property type="protein sequence ID" value="SUI65713.1"/>
    <property type="molecule type" value="Genomic_DNA"/>
</dbReference>
<accession>A0A379ZNR4</accession>
<keyword evidence="2" id="KW-1185">Reference proteome</keyword>
<name>A0A379ZNR4_9GAMM</name>
<gene>
    <name evidence="1" type="ORF">NCTC10738_01772</name>
</gene>